<evidence type="ECO:0000256" key="1">
    <source>
        <dbReference type="SAM" id="Phobius"/>
    </source>
</evidence>
<dbReference type="PANTHER" id="PTHR23542:SF1">
    <property type="entry name" value="MAJOR FACILITATOR SUPERFAMILY (MFS) PROFILE DOMAIN-CONTAINING PROTEIN"/>
    <property type="match status" value="1"/>
</dbReference>
<feature type="transmembrane region" description="Helical" evidence="1">
    <location>
        <begin position="356"/>
        <end position="377"/>
    </location>
</feature>
<dbReference type="Gene3D" id="1.20.1250.20">
    <property type="entry name" value="MFS general substrate transporter like domains"/>
    <property type="match status" value="1"/>
</dbReference>
<keyword evidence="1" id="KW-0472">Membrane</keyword>
<accession>A0A6J6P4B9</accession>
<feature type="transmembrane region" description="Helical" evidence="1">
    <location>
        <begin position="267"/>
        <end position="285"/>
    </location>
</feature>
<feature type="transmembrane region" description="Helical" evidence="1">
    <location>
        <begin position="46"/>
        <end position="67"/>
    </location>
</feature>
<feature type="transmembrane region" description="Helical" evidence="1">
    <location>
        <begin position="211"/>
        <end position="235"/>
    </location>
</feature>
<dbReference type="SUPFAM" id="SSF103473">
    <property type="entry name" value="MFS general substrate transporter"/>
    <property type="match status" value="1"/>
</dbReference>
<dbReference type="InterPro" id="IPR011701">
    <property type="entry name" value="MFS"/>
</dbReference>
<dbReference type="GO" id="GO:0022857">
    <property type="term" value="F:transmembrane transporter activity"/>
    <property type="evidence" value="ECO:0007669"/>
    <property type="project" value="InterPro"/>
</dbReference>
<dbReference type="EMBL" id="CAEZXK010000043">
    <property type="protein sequence ID" value="CAB4693557.1"/>
    <property type="molecule type" value="Genomic_DNA"/>
</dbReference>
<dbReference type="AlphaFoldDB" id="A0A6J6P4B9"/>
<feature type="transmembrane region" description="Helical" evidence="1">
    <location>
        <begin position="22"/>
        <end position="40"/>
    </location>
</feature>
<dbReference type="PANTHER" id="PTHR23542">
    <property type="match status" value="1"/>
</dbReference>
<dbReference type="Pfam" id="PF07690">
    <property type="entry name" value="MFS_1"/>
    <property type="match status" value="1"/>
</dbReference>
<feature type="transmembrane region" description="Helical" evidence="1">
    <location>
        <begin position="241"/>
        <end position="260"/>
    </location>
</feature>
<feature type="transmembrane region" description="Helical" evidence="1">
    <location>
        <begin position="104"/>
        <end position="126"/>
    </location>
</feature>
<proteinExistence type="predicted"/>
<feature type="transmembrane region" description="Helical" evidence="1">
    <location>
        <begin position="170"/>
        <end position="190"/>
    </location>
</feature>
<feature type="transmembrane region" description="Helical" evidence="1">
    <location>
        <begin position="327"/>
        <end position="350"/>
    </location>
</feature>
<keyword evidence="1" id="KW-0812">Transmembrane</keyword>
<feature type="transmembrane region" description="Helical" evidence="1">
    <location>
        <begin position="291"/>
        <end position="315"/>
    </location>
</feature>
<dbReference type="InterPro" id="IPR036259">
    <property type="entry name" value="MFS_trans_sf"/>
</dbReference>
<name>A0A6J6P4B9_9ZZZZ</name>
<reference evidence="2" key="1">
    <citation type="submission" date="2020-05" db="EMBL/GenBank/DDBJ databases">
        <authorList>
            <person name="Chiriac C."/>
            <person name="Salcher M."/>
            <person name="Ghai R."/>
            <person name="Kavagutti S V."/>
        </authorList>
    </citation>
    <scope>NUCLEOTIDE SEQUENCE</scope>
</reference>
<gene>
    <name evidence="2" type="ORF">UFOPK2370_01113</name>
</gene>
<sequence>MANNYRAVLKSPGFFRVITSQLLARFPFGMMSLALVMHIQHVYDSWAIAGFALGAETVGAAISGPVLSRLMSRLGVTRVIIPFSIATASAMFAIAIYADNYLVTIALSAVVGLTSPPIQAAARTVYPTLVKKKLLSSVYALDATAQELIWVIGPVLATILAAQINTAFPVWVMGTLQIFGAWMFVANKEVSSLKIPKSNRRIGGVLKNKVVFANLVLGMLLIGSFSGVEVGTVAILGKESAGLVIAVFSIGSILGGVLLGNRNKGEWALTRFLALITFGYLLVFINPTDAIWLSFAWFVAGLGIAPALGTLSAIIGVTVKTSDAPEAYGWTGTGQLMGYSAGAALAGIAIEVVSPTASLLIAVVFGLGATLVAMMSVSITPALGKQSTDTQSLPIVKE</sequence>
<evidence type="ECO:0000313" key="2">
    <source>
        <dbReference type="EMBL" id="CAB4693557.1"/>
    </source>
</evidence>
<organism evidence="2">
    <name type="scientific">freshwater metagenome</name>
    <dbReference type="NCBI Taxonomy" id="449393"/>
    <lineage>
        <taxon>unclassified sequences</taxon>
        <taxon>metagenomes</taxon>
        <taxon>ecological metagenomes</taxon>
    </lineage>
</organism>
<feature type="transmembrane region" description="Helical" evidence="1">
    <location>
        <begin position="79"/>
        <end position="98"/>
    </location>
</feature>
<protein>
    <submittedName>
        <fullName evidence="2">Unannotated protein</fullName>
    </submittedName>
</protein>
<keyword evidence="1" id="KW-1133">Transmembrane helix</keyword>